<dbReference type="PANTHER" id="PTHR22754">
    <property type="entry name" value="DISCO-INTERACTING PROTEIN 2 DIP2 -RELATED"/>
    <property type="match status" value="1"/>
</dbReference>
<dbReference type="Proteomes" id="UP000694382">
    <property type="component" value="Unassembled WGS sequence"/>
</dbReference>
<reference evidence="3" key="1">
    <citation type="submission" date="2025-08" db="UniProtKB">
        <authorList>
            <consortium name="Ensembl"/>
        </authorList>
    </citation>
    <scope>IDENTIFICATION</scope>
</reference>
<feature type="compositionally biased region" description="Low complexity" evidence="2">
    <location>
        <begin position="169"/>
        <end position="180"/>
    </location>
</feature>
<dbReference type="SUPFAM" id="SSF56801">
    <property type="entry name" value="Acetyl-CoA synthetase-like"/>
    <property type="match status" value="2"/>
</dbReference>
<accession>A0A8C3NHM0</accession>
<feature type="compositionally biased region" description="Polar residues" evidence="2">
    <location>
        <begin position="153"/>
        <end position="168"/>
    </location>
</feature>
<dbReference type="InterPro" id="IPR037337">
    <property type="entry name" value="Dip2-like_dom"/>
</dbReference>
<dbReference type="Pfam" id="PF00501">
    <property type="entry name" value="AMP-binding"/>
    <property type="match status" value="2"/>
</dbReference>
<dbReference type="PANTHER" id="PTHR22754:SF38">
    <property type="entry name" value="DISCO-INTERACTING PROTEIN 2 HOMOLOG B"/>
    <property type="match status" value="1"/>
</dbReference>
<feature type="compositionally biased region" description="Basic and acidic residues" evidence="2">
    <location>
        <begin position="91"/>
        <end position="103"/>
    </location>
</feature>
<accession>A0A8U8CES2</accession>
<feature type="region of interest" description="Disordered" evidence="2">
    <location>
        <begin position="51"/>
        <end position="190"/>
    </location>
</feature>
<dbReference type="SMART" id="SM01137">
    <property type="entry name" value="DMAP_binding"/>
    <property type="match status" value="1"/>
</dbReference>
<dbReference type="InterPro" id="IPR045851">
    <property type="entry name" value="AMP-bd_C_sf"/>
</dbReference>
<organism evidence="3 4">
    <name type="scientific">Geospiza parvula</name>
    <name type="common">Small tree-finch</name>
    <name type="synonym">Camarhynchus parvulus</name>
    <dbReference type="NCBI Taxonomy" id="87175"/>
    <lineage>
        <taxon>Eukaryota</taxon>
        <taxon>Metazoa</taxon>
        <taxon>Chordata</taxon>
        <taxon>Craniata</taxon>
        <taxon>Vertebrata</taxon>
        <taxon>Euteleostomi</taxon>
        <taxon>Archelosauria</taxon>
        <taxon>Archosauria</taxon>
        <taxon>Dinosauria</taxon>
        <taxon>Saurischia</taxon>
        <taxon>Theropoda</taxon>
        <taxon>Coelurosauria</taxon>
        <taxon>Aves</taxon>
        <taxon>Neognathae</taxon>
        <taxon>Neoaves</taxon>
        <taxon>Telluraves</taxon>
        <taxon>Australaves</taxon>
        <taxon>Passeriformes</taxon>
        <taxon>Thraupidae</taxon>
        <taxon>Camarhynchus</taxon>
    </lineage>
</organism>
<protein>
    <submittedName>
        <fullName evidence="3">Uncharacterized protein</fullName>
    </submittedName>
</protein>
<dbReference type="PROSITE" id="PS51912">
    <property type="entry name" value="DMAP1_BIND"/>
    <property type="match status" value="1"/>
</dbReference>
<dbReference type="Pfam" id="PF23024">
    <property type="entry name" value="AMP-dom_DIP2-like"/>
    <property type="match status" value="1"/>
</dbReference>
<dbReference type="InterPro" id="IPR025110">
    <property type="entry name" value="AMP-bd_C"/>
</dbReference>
<dbReference type="Ensembl" id="ENSCPVT00000022273.2">
    <property type="protein sequence ID" value="ENSCPVP00000021324.2"/>
    <property type="gene ID" value="ENSCPVG00000011740.2"/>
</dbReference>
<name>A0A8C3NHM0_GEOPR</name>
<dbReference type="InterPro" id="IPR000873">
    <property type="entry name" value="AMP-dep_synth/lig_dom"/>
</dbReference>
<dbReference type="FunFam" id="3.40.50.12780:FF:000004">
    <property type="entry name" value="Disco interacting protein 2 homolog A"/>
    <property type="match status" value="1"/>
</dbReference>
<sequence length="1441" mass="156351">MAEPAAVSSLPREVREQLAELELELSEGDITQKGYEKKRAKLLAPYVPQTQGVDPALQKESKPQMPVPSAAPASASSSSSSSKFHRARSGGARDERYRSDIHTEAVQAALAKHKEQKMALPMPTKRRSTFVQSPADACTPPDTSSASEDEGSLSLQNAESWINRSVQGSSTSSSASSTLSHGEGKGTSGSLADVFANTRIGRSWVPTEQSLRVPRPLEVSGKNWMWHSLLWSFPPGVPVSSRVSTKIQQLLNTLKRPKRPPLKEFFVDDFEEIVEVPQPDPNQPKPEGRQMTPVKGEPLGVVCNWPPALEAALQRWGTTQAKCPCLTALDVTGKPVYTLTYGKLWSRSLKLAYTLLNKLGTKNEPVLKPGDRVALVYPNNDPVMFMVAFYGCLLAEVIPVPIEVPLTRKDAGGQQIGFLLGSCGIALALTTEVCLKGLPKTQNGEIVQFKGWPRLKWVVTDSKYLSKSPKDWQPNISAAGTEPAYIEYKTSKEGSVMGVTVSRVAMLAHCQALSQACNYSEGETIVNVLDFKKDAGLWHGILTSHGLKPEAICPCATSPEAMTVAIRRPGVPGAPLPGRAILSMNGLSFGVIRVNTEDKNSALTVQDVGHVMPGGMMCIVKPDGPPQLCKTDEIGEICVSSRAGGMMYYGLAGVTKNTFEVIPVNSSGSPVGEVPFVRSGLLGFVGPGSLVFVVGKMDGLLTVSGRRHNADDIVATGLAVESIKTVYRGRDLSCSVSVLQQQQTVPSSAIDSIHQVGVYCLALVPANTLPKTPLGGIHISQTKQHFLEGSLHPCNILMCPHTCVTNLPKPRQKQPGVGPASVMVGNLVAGKRIAQASGRDLGQIEDNDLVKKHQFLTEVLQWRAQATPDHPLFLLLNAKGTTVCTATCLQLHKKAERIASVLCDKGHLNAGDNVVLLYPPGIELITAFYGCLYSGCVPVTVRPPHAQSLVATLPTVRMIVEVSKAACILTTQTLMRLLKSREAAGAVDVKTWPTIIDTDDLPRKRLAQIYKPPTPEMLAYLDFSVSTTGMLTGVKMSHAAVSGLCRAIKLQCELYSSRQIAICLDPYCGLGFVLWCLCSVYSGHQSILIPPMELESNLFLWLSTVSQYKIRDTFCSYSVMELCTKGLGNQVEMLKARGINLSCVRTCVVVAEERPRVSLTHSFSKLFKDIGLSSRAVSTTFGSRVNVAICLQGTSGPDPTTVYVDLKSLRHDRVRLVERGAPQSLLLSESGKILPGVKVVIVNPETKGPLGDSHLGEIWVNSPHTASGYYTIYDNETLQADHFNTRLSFGDAAQTLWARTGYLGFVRRTELTAASGERHDALYVVGALDETLELRGLRYHPIDIETSVSRTHRSIAECAVFTWTNLLVVVVELCGCEQEALDLVPLVTNVVLEEHYLIVGVVVVVDPGVIPINSRGEKQRMHLRDSFLADQLDPIYVAYNM</sequence>
<evidence type="ECO:0000256" key="2">
    <source>
        <dbReference type="SAM" id="MobiDB-lite"/>
    </source>
</evidence>
<evidence type="ECO:0000256" key="1">
    <source>
        <dbReference type="ARBA" id="ARBA00007735"/>
    </source>
</evidence>
<proteinExistence type="inferred from homology"/>
<dbReference type="CDD" id="cd05905">
    <property type="entry name" value="Dip2"/>
    <property type="match status" value="1"/>
</dbReference>
<dbReference type="FunFam" id="3.30.300.30:FF:000001">
    <property type="entry name" value="DIP2 disco-interacting protein 2 homolog C"/>
    <property type="match status" value="1"/>
</dbReference>
<dbReference type="Gene3D" id="3.30.300.30">
    <property type="match status" value="2"/>
</dbReference>
<reference evidence="3" key="2">
    <citation type="submission" date="2025-09" db="UniProtKB">
        <authorList>
            <consortium name="Ensembl"/>
        </authorList>
    </citation>
    <scope>IDENTIFICATION</scope>
</reference>
<feature type="compositionally biased region" description="Low complexity" evidence="2">
    <location>
        <begin position="68"/>
        <end position="82"/>
    </location>
</feature>
<evidence type="ECO:0000313" key="3">
    <source>
        <dbReference type="Ensembl" id="ENSCPVP00000021324.2"/>
    </source>
</evidence>
<keyword evidence="4" id="KW-1185">Reference proteome</keyword>
<dbReference type="InterPro" id="IPR010506">
    <property type="entry name" value="DMAP1-bd"/>
</dbReference>
<evidence type="ECO:0000313" key="4">
    <source>
        <dbReference type="Proteomes" id="UP000694382"/>
    </source>
</evidence>
<dbReference type="Gene3D" id="3.40.50.12780">
    <property type="entry name" value="N-terminal domain of ligase-like"/>
    <property type="match status" value="3"/>
</dbReference>
<dbReference type="InterPro" id="IPR042099">
    <property type="entry name" value="ANL_N_sf"/>
</dbReference>
<dbReference type="Pfam" id="PF06464">
    <property type="entry name" value="DMAP_binding"/>
    <property type="match status" value="1"/>
</dbReference>
<comment type="similarity">
    <text evidence="1">Belongs to the DIP2 family.</text>
</comment>